<dbReference type="PATRIC" id="fig|272562.8.peg.654"/>
<keyword evidence="2" id="KW-1185">Reference proteome</keyword>
<name>Q97LU9_CLOAB</name>
<sequence length="77" mass="8881">MNQGQAQFSSYILERVTEDKVEEAKALLADNFEKQEKGTFTQKDAAKFNSKIVILLKPDKVKEVQEVIKKFAENFKE</sequence>
<dbReference type="eggNOG" id="ENOG50337P8">
    <property type="taxonomic scope" value="Bacteria"/>
</dbReference>
<dbReference type="Proteomes" id="UP000000814">
    <property type="component" value="Chromosome"/>
</dbReference>
<dbReference type="RefSeq" id="WP_010963777.1">
    <property type="nucleotide sequence ID" value="NC_003030.1"/>
</dbReference>
<proteinExistence type="predicted"/>
<evidence type="ECO:0000313" key="2">
    <source>
        <dbReference type="Proteomes" id="UP000000814"/>
    </source>
</evidence>
<dbReference type="EMBL" id="AE001437">
    <property type="protein sequence ID" value="AAK78435.1"/>
    <property type="molecule type" value="Genomic_DNA"/>
</dbReference>
<protein>
    <submittedName>
        <fullName evidence="1">Uncharacterized protein</fullName>
    </submittedName>
</protein>
<dbReference type="PIR" id="H96955">
    <property type="entry name" value="H96955"/>
</dbReference>
<dbReference type="AlphaFoldDB" id="Q97LU9"/>
<organism evidence="1 2">
    <name type="scientific">Clostridium acetobutylicum (strain ATCC 824 / DSM 792 / JCM 1419 / IAM 19013 / LMG 5710 / NBRC 13948 / NRRL B-527 / VKM B-1787 / 2291 / W)</name>
    <dbReference type="NCBI Taxonomy" id="272562"/>
    <lineage>
        <taxon>Bacteria</taxon>
        <taxon>Bacillati</taxon>
        <taxon>Bacillota</taxon>
        <taxon>Clostridia</taxon>
        <taxon>Eubacteriales</taxon>
        <taxon>Clostridiaceae</taxon>
        <taxon>Clostridium</taxon>
    </lineage>
</organism>
<dbReference type="OrthoDB" id="1652026at2"/>
<dbReference type="KEGG" id="cac:CA_C0455"/>
<accession>Q97LU9</accession>
<reference evidence="1 2" key="1">
    <citation type="journal article" date="2001" name="J. Bacteriol.">
        <title>Genome sequence and comparative analysis of the solvent-producing bacterium Clostridium acetobutylicum.</title>
        <authorList>
            <person name="Nolling J."/>
            <person name="Breton G."/>
            <person name="Omelchenko M.V."/>
            <person name="Makarova K.S."/>
            <person name="Zeng Q."/>
            <person name="Gibson R."/>
            <person name="Lee H.M."/>
            <person name="Dubois J."/>
            <person name="Qiu D."/>
            <person name="Hitti J."/>
            <person name="Wolf Y.I."/>
            <person name="Tatusov R.L."/>
            <person name="Sabathe F."/>
            <person name="Doucette-Stamm L."/>
            <person name="Soucaille P."/>
            <person name="Daly M.J."/>
            <person name="Bennett G.N."/>
            <person name="Koonin E.V."/>
            <person name="Smith D.R."/>
        </authorList>
    </citation>
    <scope>NUCLEOTIDE SEQUENCE [LARGE SCALE GENOMIC DNA]</scope>
    <source>
        <strain evidence="2">ATCC 824 / DSM 792 / JCM 1419 / LMG 5710 / VKM B-1787</strain>
    </source>
</reference>
<dbReference type="STRING" id="272562.CA_C0455"/>
<dbReference type="HOGENOM" id="CLU_181361_0_0_9"/>
<evidence type="ECO:0000313" key="1">
    <source>
        <dbReference type="EMBL" id="AAK78435.1"/>
    </source>
</evidence>
<dbReference type="GeneID" id="44996964"/>
<gene>
    <name evidence="1" type="ordered locus">CA_C0455</name>
</gene>